<evidence type="ECO:0000313" key="19">
    <source>
        <dbReference type="EMBL" id="MXV51491.1"/>
    </source>
</evidence>
<comment type="pathway">
    <text evidence="2 14">Glycan biosynthesis; trehalose biosynthesis.</text>
</comment>
<dbReference type="Pfam" id="PF02922">
    <property type="entry name" value="CBM_48"/>
    <property type="match status" value="1"/>
</dbReference>
<dbReference type="InterPro" id="IPR012768">
    <property type="entry name" value="Trehalose_TreZ"/>
</dbReference>
<keyword evidence="8" id="KW-0119">Carbohydrate metabolism</keyword>
<evidence type="ECO:0000256" key="3">
    <source>
        <dbReference type="ARBA" id="ARBA00008061"/>
    </source>
</evidence>
<feature type="domain" description="Glycosyl hydrolase family 13 catalytic" evidence="18">
    <location>
        <begin position="120"/>
        <end position="463"/>
    </location>
</feature>
<feature type="binding site" evidence="16">
    <location>
        <begin position="264"/>
        <end position="269"/>
    </location>
    <ligand>
        <name>substrate</name>
    </ligand>
</feature>
<feature type="active site" description="Proton donor" evidence="15">
    <location>
        <position position="303"/>
    </location>
</feature>
<evidence type="ECO:0000256" key="10">
    <source>
        <dbReference type="ARBA" id="ARBA00032057"/>
    </source>
</evidence>
<keyword evidence="9 14" id="KW-0326">Glycosidase</keyword>
<evidence type="ECO:0000256" key="8">
    <source>
        <dbReference type="ARBA" id="ARBA00023277"/>
    </source>
</evidence>
<evidence type="ECO:0000256" key="12">
    <source>
        <dbReference type="ARBA" id="ARBA00034013"/>
    </source>
</evidence>
<dbReference type="GO" id="GO:0005992">
    <property type="term" value="P:trehalose biosynthetic process"/>
    <property type="evidence" value="ECO:0007669"/>
    <property type="project" value="UniProtKB-UniRule"/>
</dbReference>
<evidence type="ECO:0000256" key="16">
    <source>
        <dbReference type="PIRSR" id="PIRSR006337-2"/>
    </source>
</evidence>
<dbReference type="PIRSF" id="PIRSF006337">
    <property type="entry name" value="Trehalose_TreZ"/>
    <property type="match status" value="1"/>
</dbReference>
<keyword evidence="7 14" id="KW-0378">Hydrolase</keyword>
<dbReference type="InterPro" id="IPR017853">
    <property type="entry name" value="GH"/>
</dbReference>
<comment type="catalytic activity">
    <reaction evidence="12 14">
        <text>hydrolysis of (1-&gt;4)-alpha-D-glucosidic linkage in 4-alpha-D-[(1-&gt;4)-alpha-D-glucanosyl]n trehalose to yield trehalose and (1-&gt;4)-alpha-D-glucan.</text>
        <dbReference type="EC" id="3.2.1.141"/>
    </reaction>
</comment>
<evidence type="ECO:0000256" key="17">
    <source>
        <dbReference type="PIRSR" id="PIRSR006337-3"/>
    </source>
</evidence>
<dbReference type="InterPro" id="IPR013783">
    <property type="entry name" value="Ig-like_fold"/>
</dbReference>
<reference evidence="19 20" key="1">
    <citation type="submission" date="2019-11" db="EMBL/GenBank/DDBJ databases">
        <title>Pedobacter sp. HMF7647 Genome sequencing and assembly.</title>
        <authorList>
            <person name="Kang H."/>
            <person name="Kim H."/>
            <person name="Joh K."/>
        </authorList>
    </citation>
    <scope>NUCLEOTIDE SEQUENCE [LARGE SCALE GENOMIC DNA]</scope>
    <source>
        <strain evidence="19 20">HMF7647</strain>
    </source>
</reference>
<dbReference type="SUPFAM" id="SSF81296">
    <property type="entry name" value="E set domains"/>
    <property type="match status" value="1"/>
</dbReference>
<evidence type="ECO:0000256" key="4">
    <source>
        <dbReference type="ARBA" id="ARBA00012268"/>
    </source>
</evidence>
<dbReference type="EMBL" id="WVHT01000004">
    <property type="protein sequence ID" value="MXV51491.1"/>
    <property type="molecule type" value="Genomic_DNA"/>
</dbReference>
<protein>
    <recommendedName>
        <fullName evidence="5 13">Malto-oligosyltrehalose trehalohydrolase</fullName>
        <shortName evidence="14">MTHase</shortName>
        <ecNumber evidence="4 13">3.2.1.141</ecNumber>
    </recommendedName>
    <alternativeName>
        <fullName evidence="11 14">4-alpha-D-((1-&gt;4)-alpha-D-glucano)trehalose trehalohydrolase</fullName>
    </alternativeName>
    <alternativeName>
        <fullName evidence="10 14">Maltooligosyl trehalose trehalohydrolase</fullName>
    </alternativeName>
</protein>
<dbReference type="PANTHER" id="PTHR43651:SF11">
    <property type="entry name" value="MALTO-OLIGOSYLTREHALOSE TREHALOHYDROLASE"/>
    <property type="match status" value="1"/>
</dbReference>
<comment type="caution">
    <text evidence="19">The sequence shown here is derived from an EMBL/GenBank/DDBJ whole genome shotgun (WGS) entry which is preliminary data.</text>
</comment>
<name>A0A7K1YAX0_9SPHI</name>
<keyword evidence="20" id="KW-1185">Reference proteome</keyword>
<dbReference type="SMART" id="SM00642">
    <property type="entry name" value="Aamy"/>
    <property type="match status" value="1"/>
</dbReference>
<dbReference type="PANTHER" id="PTHR43651">
    <property type="entry name" value="1,4-ALPHA-GLUCAN-BRANCHING ENZYME"/>
    <property type="match status" value="1"/>
</dbReference>
<dbReference type="AlphaFoldDB" id="A0A7K1YAX0"/>
<organism evidence="19 20">
    <name type="scientific">Hufsiella arboris</name>
    <dbReference type="NCBI Taxonomy" id="2695275"/>
    <lineage>
        <taxon>Bacteria</taxon>
        <taxon>Pseudomonadati</taxon>
        <taxon>Bacteroidota</taxon>
        <taxon>Sphingobacteriia</taxon>
        <taxon>Sphingobacteriales</taxon>
        <taxon>Sphingobacteriaceae</taxon>
        <taxon>Hufsiella</taxon>
    </lineage>
</organism>
<feature type="site" description="Transition state stabilizer" evidence="17">
    <location>
        <position position="396"/>
    </location>
</feature>
<dbReference type="NCBIfam" id="TIGR02402">
    <property type="entry name" value="trehalose_TreZ"/>
    <property type="match status" value="1"/>
</dbReference>
<dbReference type="UniPathway" id="UPA00299"/>
<comment type="similarity">
    <text evidence="3 14">Belongs to the glycosyl hydrolase 13 family.</text>
</comment>
<evidence type="ECO:0000256" key="9">
    <source>
        <dbReference type="ARBA" id="ARBA00023295"/>
    </source>
</evidence>
<keyword evidence="6" id="KW-0963">Cytoplasm</keyword>
<gene>
    <name evidence="19" type="primary">treZ</name>
    <name evidence="19" type="ORF">GS399_10965</name>
</gene>
<evidence type="ECO:0000256" key="11">
    <source>
        <dbReference type="ARBA" id="ARBA00033284"/>
    </source>
</evidence>
<proteinExistence type="inferred from homology"/>
<dbReference type="RefSeq" id="WP_160844659.1">
    <property type="nucleotide sequence ID" value="NZ_WVHT01000004.1"/>
</dbReference>
<evidence type="ECO:0000256" key="2">
    <source>
        <dbReference type="ARBA" id="ARBA00005199"/>
    </source>
</evidence>
<dbReference type="EC" id="3.2.1.141" evidence="4 13"/>
<dbReference type="CDD" id="cd02853">
    <property type="entry name" value="E_set_MTHase_like_N"/>
    <property type="match status" value="1"/>
</dbReference>
<dbReference type="GO" id="GO:0005737">
    <property type="term" value="C:cytoplasm"/>
    <property type="evidence" value="ECO:0007669"/>
    <property type="project" value="UniProtKB-SubCell"/>
</dbReference>
<evidence type="ECO:0000256" key="5">
    <source>
        <dbReference type="ARBA" id="ARBA00015938"/>
    </source>
</evidence>
<feature type="active site" description="Nucleophile" evidence="15">
    <location>
        <position position="266"/>
    </location>
</feature>
<feature type="binding site" evidence="16">
    <location>
        <begin position="328"/>
        <end position="332"/>
    </location>
    <ligand>
        <name>substrate</name>
    </ligand>
</feature>
<evidence type="ECO:0000259" key="18">
    <source>
        <dbReference type="SMART" id="SM00642"/>
    </source>
</evidence>
<dbReference type="Gene3D" id="3.20.20.80">
    <property type="entry name" value="Glycosidases"/>
    <property type="match status" value="1"/>
</dbReference>
<evidence type="ECO:0000256" key="6">
    <source>
        <dbReference type="ARBA" id="ARBA00022490"/>
    </source>
</evidence>
<evidence type="ECO:0000256" key="14">
    <source>
        <dbReference type="PIRNR" id="PIRNR006337"/>
    </source>
</evidence>
<dbReference type="CDD" id="cd11325">
    <property type="entry name" value="AmyAc_GTHase"/>
    <property type="match status" value="1"/>
</dbReference>
<sequence length="614" mass="69912">MKTIDIEKRSIGVNFQEDGKAVVRVWAPSADKLDLLIVQTGEVVSLNKREFGYWQVTTDRLNAGDKYCFLIDGKIKRPDPASLSQPDGVHESSQAVSLKEFNWTDTGWTNPPLGDYIFYELHTGVFSPEGTFSGIEEKLDYLLELGITAIEIMPVAQFPGNRNWGYDGVFPFAVQNSYGGPNGLRHLINACHNKGVAVVLDVVYNHMGPEGNYFDSFGPYFTDKYNTPWGSAINVDDAWCDGVREYFIENALMWFRDFHVDALRLDAVHAIKDLSATHILREIKENVDALMKQSSRKHHLIVELDLNDHRFIDPVKNCGYGMDAQWIDEFHHALRVAAGGDTNGYYSDFDGINHLAKAYRDAYVFDGMYSPHRKKIFGSKTGNPGWQFIVFSQNHDQVGNRMLGERSSQLFSFETQKLLAGAIIVSPFLPMFFMGEEWSEPNPFLYFVSHTDPELAEAVRKGRKEEFSDFHSAGEVPDPMAEGTFLKSKLQWGLLDKPDHERMFKYYQALISLRKNNQVLKKCNRDNLEVVADPENQLLLLERWEGEHRLFCALNFSKQRRTAVIPPSEKDWNKLISSSDKQWGGFEDSPEITIGNANLEVSPESVVIYFNNHV</sequence>
<evidence type="ECO:0000313" key="20">
    <source>
        <dbReference type="Proteomes" id="UP000466586"/>
    </source>
</evidence>
<comment type="subcellular location">
    <subcellularLocation>
        <location evidence="1 15">Cytoplasm</location>
    </subcellularLocation>
</comment>
<dbReference type="Gene3D" id="1.10.10.760">
    <property type="entry name" value="E-set domains of sugar-utilizing enzymes"/>
    <property type="match status" value="1"/>
</dbReference>
<feature type="binding site" evidence="16">
    <location>
        <begin position="395"/>
        <end position="400"/>
    </location>
    <ligand>
        <name>substrate</name>
    </ligand>
</feature>
<dbReference type="InterPro" id="IPR014756">
    <property type="entry name" value="Ig_E-set"/>
</dbReference>
<dbReference type="Proteomes" id="UP000466586">
    <property type="component" value="Unassembled WGS sequence"/>
</dbReference>
<evidence type="ECO:0000256" key="13">
    <source>
        <dbReference type="NCBIfam" id="TIGR02402"/>
    </source>
</evidence>
<dbReference type="SUPFAM" id="SSF51445">
    <property type="entry name" value="(Trans)glycosidases"/>
    <property type="match status" value="1"/>
</dbReference>
<evidence type="ECO:0000256" key="7">
    <source>
        <dbReference type="ARBA" id="ARBA00022801"/>
    </source>
</evidence>
<dbReference type="GO" id="GO:0033942">
    <property type="term" value="F:4-alpha-D-(1-&gt;4)-alpha-D-glucanotrehalose trehalohydrolase activity"/>
    <property type="evidence" value="ECO:0007669"/>
    <property type="project" value="UniProtKB-EC"/>
</dbReference>
<dbReference type="InterPro" id="IPR044901">
    <property type="entry name" value="Trehalose_TreZ_E-set_sf"/>
</dbReference>
<accession>A0A7K1YAX0</accession>
<dbReference type="Gene3D" id="2.60.40.10">
    <property type="entry name" value="Immunoglobulins"/>
    <property type="match status" value="1"/>
</dbReference>
<evidence type="ECO:0000256" key="1">
    <source>
        <dbReference type="ARBA" id="ARBA00004496"/>
    </source>
</evidence>
<dbReference type="InterPro" id="IPR004193">
    <property type="entry name" value="Glyco_hydro_13_N"/>
</dbReference>
<dbReference type="Pfam" id="PF00128">
    <property type="entry name" value="Alpha-amylase"/>
    <property type="match status" value="1"/>
</dbReference>
<evidence type="ECO:0000256" key="15">
    <source>
        <dbReference type="PIRSR" id="PIRSR006337-1"/>
    </source>
</evidence>
<dbReference type="InterPro" id="IPR006047">
    <property type="entry name" value="GH13_cat_dom"/>
</dbReference>